<feature type="transmembrane region" description="Helical" evidence="1">
    <location>
        <begin position="50"/>
        <end position="69"/>
    </location>
</feature>
<gene>
    <name evidence="2" type="ORF">ELI19_31350</name>
</gene>
<reference evidence="2 3" key="1">
    <citation type="submission" date="2019-02" db="EMBL/GenBank/DDBJ databases">
        <title>The genomic architecture of introgression among sibling species of bacteria.</title>
        <authorList>
            <person name="Cavassim M.I.A."/>
            <person name="Moeskjaer S."/>
            <person name="Moslemi C."/>
            <person name="Fields B."/>
            <person name="Bachmann A."/>
            <person name="Vilhjalmsson B."/>
            <person name="Schierup M.H."/>
            <person name="Young J.P.W."/>
            <person name="Andersen S.U."/>
        </authorList>
    </citation>
    <scope>NUCLEOTIDE SEQUENCE [LARGE SCALE GENOMIC DNA]</scope>
    <source>
        <strain evidence="2 3">SM151B</strain>
        <plasmid evidence="2">pSM151B_Rh02</plasmid>
    </source>
</reference>
<keyword evidence="2" id="KW-0614">Plasmid</keyword>
<sequence length="84" mass="9296">MKLPHLDPAWKTILRHAWSMWCVYFFLFLVVLEPICDTLLSMIAGSELPPAVRLGFSILDGLVALGAVYGRLIPQKQISGAQNG</sequence>
<feature type="transmembrane region" description="Helical" evidence="1">
    <location>
        <begin position="21"/>
        <end position="44"/>
    </location>
</feature>
<dbReference type="Proteomes" id="UP000292036">
    <property type="component" value="Unassembled WGS sequence"/>
</dbReference>
<evidence type="ECO:0000256" key="1">
    <source>
        <dbReference type="SAM" id="Phobius"/>
    </source>
</evidence>
<keyword evidence="1" id="KW-0812">Transmembrane</keyword>
<dbReference type="RefSeq" id="WP_130728508.1">
    <property type="nucleotide sequence ID" value="NZ_SINY01000003.1"/>
</dbReference>
<evidence type="ECO:0000313" key="2">
    <source>
        <dbReference type="EMBL" id="TAW19691.1"/>
    </source>
</evidence>
<evidence type="ECO:0008006" key="4">
    <source>
        <dbReference type="Google" id="ProtNLM"/>
    </source>
</evidence>
<evidence type="ECO:0000313" key="3">
    <source>
        <dbReference type="Proteomes" id="UP000292036"/>
    </source>
</evidence>
<geneLocation type="plasmid" evidence="2">
    <name>pSM151B_Rh02</name>
</geneLocation>
<accession>A0ABD7PIJ7</accession>
<comment type="caution">
    <text evidence="2">The sequence shown here is derived from an EMBL/GenBank/DDBJ whole genome shotgun (WGS) entry which is preliminary data.</text>
</comment>
<protein>
    <recommendedName>
        <fullName evidence="4">Integral membrane protein</fullName>
    </recommendedName>
</protein>
<dbReference type="AlphaFoldDB" id="A0ABD7PIJ7"/>
<dbReference type="EMBL" id="SIPS01000003">
    <property type="protein sequence ID" value="TAW19691.1"/>
    <property type="molecule type" value="Genomic_DNA"/>
</dbReference>
<proteinExistence type="predicted"/>
<name>A0ABD7PIJ7_RHILE</name>
<keyword evidence="1" id="KW-1133">Transmembrane helix</keyword>
<keyword evidence="1" id="KW-0472">Membrane</keyword>
<organism evidence="2 3">
    <name type="scientific">Rhizobium leguminosarum</name>
    <dbReference type="NCBI Taxonomy" id="384"/>
    <lineage>
        <taxon>Bacteria</taxon>
        <taxon>Pseudomonadati</taxon>
        <taxon>Pseudomonadota</taxon>
        <taxon>Alphaproteobacteria</taxon>
        <taxon>Hyphomicrobiales</taxon>
        <taxon>Rhizobiaceae</taxon>
        <taxon>Rhizobium/Agrobacterium group</taxon>
        <taxon>Rhizobium</taxon>
    </lineage>
</organism>